<reference evidence="2" key="1">
    <citation type="submission" date="2021-06" db="EMBL/GenBank/DDBJ databases">
        <authorList>
            <person name="Kallberg Y."/>
            <person name="Tangrot J."/>
            <person name="Rosling A."/>
        </authorList>
    </citation>
    <scope>NUCLEOTIDE SEQUENCE</scope>
    <source>
        <strain evidence="2">MA453B</strain>
    </source>
</reference>
<evidence type="ECO:0000313" key="3">
    <source>
        <dbReference type="Proteomes" id="UP000789405"/>
    </source>
</evidence>
<sequence>MSSIVIQNKRKDSIPVENIEENEQTNKKQKNNNKTIEAYIEMKPFKLSSEVDRYAYETAFPEAKERLNFMRNLLTYYTAHVNKLDNIENLMLKKRKHHLYFKGKAFKEKTLKGPQVGATIAIQNLKKSIKELENELDSYYVSDNK</sequence>
<keyword evidence="3" id="KW-1185">Reference proteome</keyword>
<gene>
    <name evidence="2" type="ORF">DERYTH_LOCUS6954</name>
</gene>
<dbReference type="OrthoDB" id="2490563at2759"/>
<proteinExistence type="predicted"/>
<name>A0A9N9C4D4_9GLOM</name>
<accession>A0A9N9C4D4</accession>
<keyword evidence="1" id="KW-0175">Coiled coil</keyword>
<dbReference type="EMBL" id="CAJVPY010003258">
    <property type="protein sequence ID" value="CAG8586562.1"/>
    <property type="molecule type" value="Genomic_DNA"/>
</dbReference>
<comment type="caution">
    <text evidence="2">The sequence shown here is derived from an EMBL/GenBank/DDBJ whole genome shotgun (WGS) entry which is preliminary data.</text>
</comment>
<organism evidence="2 3">
    <name type="scientific">Dentiscutata erythropus</name>
    <dbReference type="NCBI Taxonomy" id="1348616"/>
    <lineage>
        <taxon>Eukaryota</taxon>
        <taxon>Fungi</taxon>
        <taxon>Fungi incertae sedis</taxon>
        <taxon>Mucoromycota</taxon>
        <taxon>Glomeromycotina</taxon>
        <taxon>Glomeromycetes</taxon>
        <taxon>Diversisporales</taxon>
        <taxon>Gigasporaceae</taxon>
        <taxon>Dentiscutata</taxon>
    </lineage>
</organism>
<evidence type="ECO:0000313" key="2">
    <source>
        <dbReference type="EMBL" id="CAG8586562.1"/>
    </source>
</evidence>
<feature type="coiled-coil region" evidence="1">
    <location>
        <begin position="115"/>
        <end position="142"/>
    </location>
</feature>
<protein>
    <submittedName>
        <fullName evidence="2">25734_t:CDS:1</fullName>
    </submittedName>
</protein>
<dbReference type="Proteomes" id="UP000789405">
    <property type="component" value="Unassembled WGS sequence"/>
</dbReference>
<dbReference type="AlphaFoldDB" id="A0A9N9C4D4"/>
<evidence type="ECO:0000256" key="1">
    <source>
        <dbReference type="SAM" id="Coils"/>
    </source>
</evidence>